<evidence type="ECO:0000313" key="3">
    <source>
        <dbReference type="Proteomes" id="UP001150925"/>
    </source>
</evidence>
<protein>
    <submittedName>
        <fullName evidence="2">Uncharacterized protein</fullName>
    </submittedName>
</protein>
<evidence type="ECO:0000313" key="2">
    <source>
        <dbReference type="EMBL" id="KAJ1962745.1"/>
    </source>
</evidence>
<gene>
    <name evidence="2" type="ORF">IWQ62_003432</name>
</gene>
<name>A0A9W8E1N2_9FUNG</name>
<reference evidence="2" key="1">
    <citation type="submission" date="2022-07" db="EMBL/GenBank/DDBJ databases">
        <title>Phylogenomic reconstructions and comparative analyses of Kickxellomycotina fungi.</title>
        <authorList>
            <person name="Reynolds N.K."/>
            <person name="Stajich J.E."/>
            <person name="Barry K."/>
            <person name="Grigoriev I.V."/>
            <person name="Crous P."/>
            <person name="Smith M.E."/>
        </authorList>
    </citation>
    <scope>NUCLEOTIDE SEQUENCE</scope>
    <source>
        <strain evidence="2">RSA 1196</strain>
    </source>
</reference>
<keyword evidence="1" id="KW-0732">Signal</keyword>
<sequence>MKVSILGFGTLVYFLTFATGVPIDNATFCKEVGQRMTPGELLGPRGLIAKIICPTLHGLSTPLDSKKEIESLSHDDLLSLYSTEMKQFGYLAYKAHPEIFGKVTGKYREDRIDLATKFQLPPVQSTETLSFQDEQFLRFPTLPQGSAPIAPYTINEENHEQDYTFDLASPYFVQPVPSFSEDNVKWVDIQSLSDKDLLNFSPMLLLSRYKRSVDAWTLNKEIYKRAQDIDFLTAAKRTVGVVAEFFPMYFATSLKLVGRPTFGSQNSVFSYNPQAIIEYLIIPNFYTALLLTRDKEAIIELTHEFKKYHRSGLNFLTLYIVACGLSDFHQELMYKMYCTAESDRGFRPLTVTGLDEQVKEVKDEHPLLEKFEGVVMAFQDSRMMYANITFEG</sequence>
<comment type="caution">
    <text evidence="2">The sequence shown here is derived from an EMBL/GenBank/DDBJ whole genome shotgun (WGS) entry which is preliminary data.</text>
</comment>
<dbReference type="Proteomes" id="UP001150925">
    <property type="component" value="Unassembled WGS sequence"/>
</dbReference>
<accession>A0A9W8E1N2</accession>
<feature type="chain" id="PRO_5040810250" evidence="1">
    <location>
        <begin position="21"/>
        <end position="392"/>
    </location>
</feature>
<feature type="signal peptide" evidence="1">
    <location>
        <begin position="1"/>
        <end position="20"/>
    </location>
</feature>
<dbReference type="EMBL" id="JANBPY010000920">
    <property type="protein sequence ID" value="KAJ1962745.1"/>
    <property type="molecule type" value="Genomic_DNA"/>
</dbReference>
<organism evidence="2 3">
    <name type="scientific">Dispira parvispora</name>
    <dbReference type="NCBI Taxonomy" id="1520584"/>
    <lineage>
        <taxon>Eukaryota</taxon>
        <taxon>Fungi</taxon>
        <taxon>Fungi incertae sedis</taxon>
        <taxon>Zoopagomycota</taxon>
        <taxon>Kickxellomycotina</taxon>
        <taxon>Dimargaritomycetes</taxon>
        <taxon>Dimargaritales</taxon>
        <taxon>Dimargaritaceae</taxon>
        <taxon>Dispira</taxon>
    </lineage>
</organism>
<proteinExistence type="predicted"/>
<dbReference type="AlphaFoldDB" id="A0A9W8E1N2"/>
<keyword evidence="3" id="KW-1185">Reference proteome</keyword>
<evidence type="ECO:0000256" key="1">
    <source>
        <dbReference type="SAM" id="SignalP"/>
    </source>
</evidence>